<gene>
    <name evidence="2" type="ORF">KQX54_018375</name>
</gene>
<comment type="caution">
    <text evidence="2">The sequence shown here is derived from an EMBL/GenBank/DDBJ whole genome shotgun (WGS) entry which is preliminary data.</text>
</comment>
<keyword evidence="3" id="KW-1185">Reference proteome</keyword>
<feature type="transmembrane region" description="Helical" evidence="1">
    <location>
        <begin position="25"/>
        <end position="48"/>
    </location>
</feature>
<reference evidence="2 3" key="1">
    <citation type="journal article" date="2021" name="J. Hered.">
        <title>A chromosome-level genome assembly of the parasitoid wasp, Cotesia glomerata (Hymenoptera: Braconidae).</title>
        <authorList>
            <person name="Pinto B.J."/>
            <person name="Weis J.J."/>
            <person name="Gamble T."/>
            <person name="Ode P.J."/>
            <person name="Paul R."/>
            <person name="Zaspel J.M."/>
        </authorList>
    </citation>
    <scope>NUCLEOTIDE SEQUENCE [LARGE SCALE GENOMIC DNA]</scope>
    <source>
        <strain evidence="2">CgM1</strain>
    </source>
</reference>
<accession>A0AAV7I7N5</accession>
<sequence length="102" mass="11321">MPSYVLCCCKEVIPNLCCSEEHITALYFAIHGFCALFTANYTPLWIFIPMCLANFKNDAFLFIMVDPQALAPNLGTFICLLMVTIGMTIENVRIISPSCGCV</sequence>
<keyword evidence="1" id="KW-1133">Transmembrane helix</keyword>
<evidence type="ECO:0000313" key="3">
    <source>
        <dbReference type="Proteomes" id="UP000826195"/>
    </source>
</evidence>
<dbReference type="Proteomes" id="UP000826195">
    <property type="component" value="Unassembled WGS sequence"/>
</dbReference>
<name>A0AAV7I7N5_COTGL</name>
<keyword evidence="1" id="KW-0472">Membrane</keyword>
<organism evidence="2 3">
    <name type="scientific">Cotesia glomerata</name>
    <name type="common">Lepidopteran parasitic wasp</name>
    <name type="synonym">Apanteles glomeratus</name>
    <dbReference type="NCBI Taxonomy" id="32391"/>
    <lineage>
        <taxon>Eukaryota</taxon>
        <taxon>Metazoa</taxon>
        <taxon>Ecdysozoa</taxon>
        <taxon>Arthropoda</taxon>
        <taxon>Hexapoda</taxon>
        <taxon>Insecta</taxon>
        <taxon>Pterygota</taxon>
        <taxon>Neoptera</taxon>
        <taxon>Endopterygota</taxon>
        <taxon>Hymenoptera</taxon>
        <taxon>Apocrita</taxon>
        <taxon>Ichneumonoidea</taxon>
        <taxon>Braconidae</taxon>
        <taxon>Microgastrinae</taxon>
        <taxon>Cotesia</taxon>
    </lineage>
</organism>
<evidence type="ECO:0000313" key="2">
    <source>
        <dbReference type="EMBL" id="KAH0547285.1"/>
    </source>
</evidence>
<dbReference type="EMBL" id="JAHXZJ010002237">
    <property type="protein sequence ID" value="KAH0547285.1"/>
    <property type="molecule type" value="Genomic_DNA"/>
</dbReference>
<evidence type="ECO:0008006" key="4">
    <source>
        <dbReference type="Google" id="ProtNLM"/>
    </source>
</evidence>
<dbReference type="AlphaFoldDB" id="A0AAV7I7N5"/>
<feature type="transmembrane region" description="Helical" evidence="1">
    <location>
        <begin position="69"/>
        <end position="89"/>
    </location>
</feature>
<proteinExistence type="predicted"/>
<protein>
    <recommendedName>
        <fullName evidence="4">Olfactory receptor</fullName>
    </recommendedName>
</protein>
<keyword evidence="1" id="KW-0812">Transmembrane</keyword>
<evidence type="ECO:0000256" key="1">
    <source>
        <dbReference type="SAM" id="Phobius"/>
    </source>
</evidence>